<sequence length="471" mass="53366">MITSSPSTFTSSTSMDMDMDIMVPVPIVAKPMPDVPENIWLDIFGYLTLEEKFKVSSTCRTWHRILADPSLYTHITLDDMEFNTLVACLQQLCRLAPRIRSLRISNCHSSFISKTTVPVQNTSIMHHFPQQPGMHSLYTHITSFTLPRRREEYRKLGFTLHQDFSRALVVLMEQSQESIKCLEIQDNFLDLEMTELIFCIVRYGRHLEHLLYDANKDGGFVAPEVVSAITAACPNIKSFRGQHAISDTVLRRMMTGWEDLTSVTLAPYQSPSMGTKEVSLEGLWSLLECGKVETLELLDLSCISNENVRNMMLRVKHLQATGFEHPTSPNPAADHPFSHLASRFPSLSSSSSSQQQTPRLLPGASVRHLTLTKYTSAPLTLPGFGALLQLFPNLETIKFTTNFFTFDHQFQGLTKEIYEEEILMVERMIRGEMSDRWSSSNPSASTSWSADWHAPVTEEQSLRAGMMRPAY</sequence>
<feature type="domain" description="F-box" evidence="1">
    <location>
        <begin position="29"/>
        <end position="75"/>
    </location>
</feature>
<dbReference type="PROSITE" id="PS50181">
    <property type="entry name" value="FBOX"/>
    <property type="match status" value="1"/>
</dbReference>
<organism evidence="2 3">
    <name type="scientific">Mortierella hygrophila</name>
    <dbReference type="NCBI Taxonomy" id="979708"/>
    <lineage>
        <taxon>Eukaryota</taxon>
        <taxon>Fungi</taxon>
        <taxon>Fungi incertae sedis</taxon>
        <taxon>Mucoromycota</taxon>
        <taxon>Mortierellomycotina</taxon>
        <taxon>Mortierellomycetes</taxon>
        <taxon>Mortierellales</taxon>
        <taxon>Mortierellaceae</taxon>
        <taxon>Mortierella</taxon>
    </lineage>
</organism>
<evidence type="ECO:0000313" key="2">
    <source>
        <dbReference type="EMBL" id="KAF9538215.1"/>
    </source>
</evidence>
<gene>
    <name evidence="2" type="ORF">EC957_007091</name>
</gene>
<comment type="caution">
    <text evidence="2">The sequence shown here is derived from an EMBL/GenBank/DDBJ whole genome shotgun (WGS) entry which is preliminary data.</text>
</comment>
<dbReference type="SUPFAM" id="SSF81383">
    <property type="entry name" value="F-box domain"/>
    <property type="match status" value="1"/>
</dbReference>
<dbReference type="Pfam" id="PF12937">
    <property type="entry name" value="F-box-like"/>
    <property type="match status" value="1"/>
</dbReference>
<proteinExistence type="predicted"/>
<evidence type="ECO:0000259" key="1">
    <source>
        <dbReference type="PROSITE" id="PS50181"/>
    </source>
</evidence>
<dbReference type="EMBL" id="JAAAXW010000324">
    <property type="protein sequence ID" value="KAF9538215.1"/>
    <property type="molecule type" value="Genomic_DNA"/>
</dbReference>
<dbReference type="InterPro" id="IPR036047">
    <property type="entry name" value="F-box-like_dom_sf"/>
</dbReference>
<dbReference type="Proteomes" id="UP000723463">
    <property type="component" value="Unassembled WGS sequence"/>
</dbReference>
<dbReference type="InterPro" id="IPR032675">
    <property type="entry name" value="LRR_dom_sf"/>
</dbReference>
<dbReference type="SMART" id="SM00256">
    <property type="entry name" value="FBOX"/>
    <property type="match status" value="1"/>
</dbReference>
<keyword evidence="3" id="KW-1185">Reference proteome</keyword>
<reference evidence="2" key="1">
    <citation type="journal article" date="2020" name="Fungal Divers.">
        <title>Resolving the Mortierellaceae phylogeny through synthesis of multi-gene phylogenetics and phylogenomics.</title>
        <authorList>
            <person name="Vandepol N."/>
            <person name="Liber J."/>
            <person name="Desiro A."/>
            <person name="Na H."/>
            <person name="Kennedy M."/>
            <person name="Barry K."/>
            <person name="Grigoriev I.V."/>
            <person name="Miller A.N."/>
            <person name="O'Donnell K."/>
            <person name="Stajich J.E."/>
            <person name="Bonito G."/>
        </authorList>
    </citation>
    <scope>NUCLEOTIDE SEQUENCE</scope>
    <source>
        <strain evidence="2">NRRL 2591</strain>
    </source>
</reference>
<evidence type="ECO:0000313" key="3">
    <source>
        <dbReference type="Proteomes" id="UP000723463"/>
    </source>
</evidence>
<dbReference type="Gene3D" id="3.80.10.10">
    <property type="entry name" value="Ribonuclease Inhibitor"/>
    <property type="match status" value="2"/>
</dbReference>
<dbReference type="InterPro" id="IPR001810">
    <property type="entry name" value="F-box_dom"/>
</dbReference>
<protein>
    <recommendedName>
        <fullName evidence="1">F-box domain-containing protein</fullName>
    </recommendedName>
</protein>
<name>A0A9P6EYU9_9FUNG</name>
<dbReference type="AlphaFoldDB" id="A0A9P6EYU9"/>
<accession>A0A9P6EYU9</accession>